<dbReference type="Proteomes" id="UP000002730">
    <property type="component" value="Chromosome"/>
</dbReference>
<gene>
    <name evidence="4" type="ordered locus">Clocel_3329</name>
</gene>
<dbReference type="KEGG" id="ccb:Clocel_3329"/>
<evidence type="ECO:0000259" key="3">
    <source>
        <dbReference type="Pfam" id="PF07687"/>
    </source>
</evidence>
<keyword evidence="2" id="KW-0464">Manganese</keyword>
<dbReference type="eggNOG" id="COG1473">
    <property type="taxonomic scope" value="Bacteria"/>
</dbReference>
<dbReference type="InterPro" id="IPR002933">
    <property type="entry name" value="Peptidase_M20"/>
</dbReference>
<organism evidence="4 5">
    <name type="scientific">Clostridium cellulovorans (strain ATCC 35296 / DSM 3052 / OCM 3 / 743B)</name>
    <dbReference type="NCBI Taxonomy" id="573061"/>
    <lineage>
        <taxon>Bacteria</taxon>
        <taxon>Bacillati</taxon>
        <taxon>Bacillota</taxon>
        <taxon>Clostridia</taxon>
        <taxon>Eubacteriales</taxon>
        <taxon>Clostridiaceae</taxon>
        <taxon>Clostridium</taxon>
    </lineage>
</organism>
<feature type="binding site" evidence="2">
    <location>
        <position position="102"/>
    </location>
    <ligand>
        <name>Mn(2+)</name>
        <dbReference type="ChEBI" id="CHEBI:29035"/>
        <label>2</label>
    </ligand>
</feature>
<dbReference type="EC" id="3.5.1.47" evidence="4"/>
<dbReference type="PIRSF" id="PIRSF005962">
    <property type="entry name" value="Pept_M20D_amidohydro"/>
    <property type="match status" value="1"/>
</dbReference>
<protein>
    <submittedName>
        <fullName evidence="4">Amidohydrolase</fullName>
        <ecNumber evidence="4">3.5.1.47</ecNumber>
    </submittedName>
</protein>
<dbReference type="CDD" id="cd03886">
    <property type="entry name" value="M20_Acy1"/>
    <property type="match status" value="1"/>
</dbReference>
<dbReference type="AlphaFoldDB" id="D9SV35"/>
<keyword evidence="2" id="KW-0479">Metal-binding</keyword>
<dbReference type="GO" id="GO:0050118">
    <property type="term" value="F:N-acetyldiaminopimelate deacetylase activity"/>
    <property type="evidence" value="ECO:0007669"/>
    <property type="project" value="UniProtKB-EC"/>
</dbReference>
<evidence type="ECO:0000256" key="1">
    <source>
        <dbReference type="ARBA" id="ARBA00022801"/>
    </source>
</evidence>
<dbReference type="EMBL" id="CP002160">
    <property type="protein sequence ID" value="ADL53009.1"/>
    <property type="molecule type" value="Genomic_DNA"/>
</dbReference>
<dbReference type="FunFam" id="3.30.70.360:FF:000001">
    <property type="entry name" value="N-acetyldiaminopimelate deacetylase"/>
    <property type="match status" value="1"/>
</dbReference>
<dbReference type="InterPro" id="IPR036264">
    <property type="entry name" value="Bact_exopeptidase_dim_dom"/>
</dbReference>
<dbReference type="NCBIfam" id="TIGR01891">
    <property type="entry name" value="amidohydrolases"/>
    <property type="match status" value="1"/>
</dbReference>
<keyword evidence="1 4" id="KW-0378">Hydrolase</keyword>
<feature type="binding site" evidence="2">
    <location>
        <position position="370"/>
    </location>
    <ligand>
        <name>Mn(2+)</name>
        <dbReference type="ChEBI" id="CHEBI:29035"/>
        <label>2</label>
    </ligand>
</feature>
<dbReference type="Pfam" id="PF07687">
    <property type="entry name" value="M20_dimer"/>
    <property type="match status" value="1"/>
</dbReference>
<reference evidence="4 5" key="1">
    <citation type="submission" date="2010-08" db="EMBL/GenBank/DDBJ databases">
        <title>Complete sequence of Clostridium cellulovorans 743B.</title>
        <authorList>
            <consortium name="US DOE Joint Genome Institute"/>
            <person name="Lucas S."/>
            <person name="Copeland A."/>
            <person name="Lapidus A."/>
            <person name="Cheng J.-F."/>
            <person name="Bruce D."/>
            <person name="Goodwin L."/>
            <person name="Pitluck S."/>
            <person name="Chertkov O."/>
            <person name="Detter J.C."/>
            <person name="Han C."/>
            <person name="Tapia R."/>
            <person name="Land M."/>
            <person name="Hauser L."/>
            <person name="Chang Y.-J."/>
            <person name="Jeffries C."/>
            <person name="Kyrpides N."/>
            <person name="Ivanova N."/>
            <person name="Mikhailova N."/>
            <person name="Hemme C.L."/>
            <person name="Woyke T."/>
        </authorList>
    </citation>
    <scope>NUCLEOTIDE SEQUENCE [LARGE SCALE GENOMIC DNA]</scope>
    <source>
        <strain evidence="5">ATCC 35296 / DSM 3052 / OCM 3 / 743B</strain>
    </source>
</reference>
<dbReference type="SUPFAM" id="SSF53187">
    <property type="entry name" value="Zn-dependent exopeptidases"/>
    <property type="match status" value="1"/>
</dbReference>
<feature type="binding site" evidence="2">
    <location>
        <position position="162"/>
    </location>
    <ligand>
        <name>Mn(2+)</name>
        <dbReference type="ChEBI" id="CHEBI:29035"/>
        <label>2</label>
    </ligand>
</feature>
<accession>D9SV35</accession>
<proteinExistence type="predicted"/>
<evidence type="ECO:0000256" key="2">
    <source>
        <dbReference type="PIRSR" id="PIRSR005962-1"/>
    </source>
</evidence>
<keyword evidence="5" id="KW-1185">Reference proteome</keyword>
<dbReference type="OrthoDB" id="9776731at2"/>
<dbReference type="Gene3D" id="3.30.70.360">
    <property type="match status" value="1"/>
</dbReference>
<comment type="cofactor">
    <cofactor evidence="2">
        <name>Mn(2+)</name>
        <dbReference type="ChEBI" id="CHEBI:29035"/>
    </cofactor>
    <text evidence="2">The Mn(2+) ion enhances activity.</text>
</comment>
<dbReference type="PANTHER" id="PTHR11014">
    <property type="entry name" value="PEPTIDASE M20 FAMILY MEMBER"/>
    <property type="match status" value="1"/>
</dbReference>
<sequence length="400" mass="43774">MNSLIKDAEALQAELVKHRRFLHQNPEIGFDLTITSEYVFKTLEAMGCKPERIVGSGIRVLIGKGTVDKTILIRADMDALNIEEEAEVQFKSKNGNMHACGHDFHTTMLLGAAKLLKQREAEIEGYVKLMFQPAEETIYGATSMIEAGILENPTVDAAMMIHVSVGSPIAKGTVLVAEPGASMAGSDWFKVTIKGEGAHGAMPQTGVDPLNVMVHVYLGLQEIISREIDNLDNTVLTVGTMQGGTVNNVIPDKAELRGSLRTFSKNNRDFIIKRIREVAEGIAKAYRAEAIVEMSNYTPALMNDAKNVAVAREFLSKYFGVDSFIPMGELTPGGKNMISEDFAFISQEVPSVQLFLCAGNSEEGYIYPIHHPKAIFDETVLSKGAAVYAGYAIEWLKKNI</sequence>
<evidence type="ECO:0000313" key="4">
    <source>
        <dbReference type="EMBL" id="ADL53009.1"/>
    </source>
</evidence>
<feature type="binding site" evidence="2">
    <location>
        <position position="136"/>
    </location>
    <ligand>
        <name>Mn(2+)</name>
        <dbReference type="ChEBI" id="CHEBI:29035"/>
        <label>2</label>
    </ligand>
</feature>
<feature type="domain" description="Peptidase M20 dimerisation" evidence="3">
    <location>
        <begin position="185"/>
        <end position="286"/>
    </location>
</feature>
<dbReference type="GO" id="GO:0019877">
    <property type="term" value="P:diaminopimelate biosynthetic process"/>
    <property type="evidence" value="ECO:0007669"/>
    <property type="project" value="UniProtKB-ARBA"/>
</dbReference>
<dbReference type="PANTHER" id="PTHR11014:SF63">
    <property type="entry name" value="METALLOPEPTIDASE, PUTATIVE (AFU_ORTHOLOGUE AFUA_6G09600)-RELATED"/>
    <property type="match status" value="1"/>
</dbReference>
<dbReference type="HOGENOM" id="CLU_023257_0_1_9"/>
<dbReference type="GO" id="GO:0046872">
    <property type="term" value="F:metal ion binding"/>
    <property type="evidence" value="ECO:0007669"/>
    <property type="project" value="UniProtKB-KW"/>
</dbReference>
<dbReference type="Pfam" id="PF01546">
    <property type="entry name" value="Peptidase_M20"/>
    <property type="match status" value="1"/>
</dbReference>
<dbReference type="InterPro" id="IPR017439">
    <property type="entry name" value="Amidohydrolase"/>
</dbReference>
<dbReference type="Gene3D" id="3.40.630.10">
    <property type="entry name" value="Zn peptidases"/>
    <property type="match status" value="1"/>
</dbReference>
<name>D9SV35_CLOC7</name>
<evidence type="ECO:0000313" key="5">
    <source>
        <dbReference type="Proteomes" id="UP000002730"/>
    </source>
</evidence>
<feature type="binding site" evidence="2">
    <location>
        <position position="100"/>
    </location>
    <ligand>
        <name>Mn(2+)</name>
        <dbReference type="ChEBI" id="CHEBI:29035"/>
        <label>2</label>
    </ligand>
</feature>
<dbReference type="InterPro" id="IPR011650">
    <property type="entry name" value="Peptidase_M20_dimer"/>
</dbReference>
<dbReference type="STRING" id="573061.Clocel_3329"/>
<dbReference type="RefSeq" id="WP_010073405.1">
    <property type="nucleotide sequence ID" value="NC_014393.1"/>
</dbReference>
<dbReference type="SUPFAM" id="SSF55031">
    <property type="entry name" value="Bacterial exopeptidase dimerisation domain"/>
    <property type="match status" value="1"/>
</dbReference>